<sequence>MRNEYRDTVLICLKSDDIKKGHVQMNKVAWNNLQSHLVVSVLVDHCSDIIFSNRIHIYPTSPKHTGRSARATHPWFMAAFGQWSSSH</sequence>
<dbReference type="OrthoDB" id="2906539at2759"/>
<evidence type="ECO:0000313" key="1">
    <source>
        <dbReference type="EMBL" id="KAG1816531.1"/>
    </source>
</evidence>
<proteinExistence type="predicted"/>
<keyword evidence="2" id="KW-1185">Reference proteome</keyword>
<protein>
    <submittedName>
        <fullName evidence="1">Uncharacterized protein</fullName>
    </submittedName>
</protein>
<reference evidence="1" key="1">
    <citation type="journal article" date="2020" name="New Phytol.">
        <title>Comparative genomics reveals dynamic genome evolution in host specialist ectomycorrhizal fungi.</title>
        <authorList>
            <person name="Lofgren L.A."/>
            <person name="Nguyen N.H."/>
            <person name="Vilgalys R."/>
            <person name="Ruytinx J."/>
            <person name="Liao H.L."/>
            <person name="Branco S."/>
            <person name="Kuo A."/>
            <person name="LaButti K."/>
            <person name="Lipzen A."/>
            <person name="Andreopoulos W."/>
            <person name="Pangilinan J."/>
            <person name="Riley R."/>
            <person name="Hundley H."/>
            <person name="Na H."/>
            <person name="Barry K."/>
            <person name="Grigoriev I.V."/>
            <person name="Stajich J.E."/>
            <person name="Kennedy P.G."/>
        </authorList>
    </citation>
    <scope>NUCLEOTIDE SEQUENCE</scope>
    <source>
        <strain evidence="1">MN1</strain>
    </source>
</reference>
<evidence type="ECO:0000313" key="2">
    <source>
        <dbReference type="Proteomes" id="UP000807769"/>
    </source>
</evidence>
<dbReference type="AlphaFoldDB" id="A0A9P7EB10"/>
<comment type="caution">
    <text evidence="1">The sequence shown here is derived from an EMBL/GenBank/DDBJ whole genome shotgun (WGS) entry which is preliminary data.</text>
</comment>
<dbReference type="Gene3D" id="2.40.40.20">
    <property type="match status" value="1"/>
</dbReference>
<name>A0A9P7EB10_9AGAM</name>
<dbReference type="RefSeq" id="XP_041193204.1">
    <property type="nucleotide sequence ID" value="XM_041342609.1"/>
</dbReference>
<gene>
    <name evidence="1" type="ORF">BJ212DRAFT_194968</name>
</gene>
<dbReference type="GeneID" id="64636625"/>
<organism evidence="1 2">
    <name type="scientific">Suillus subaureus</name>
    <dbReference type="NCBI Taxonomy" id="48587"/>
    <lineage>
        <taxon>Eukaryota</taxon>
        <taxon>Fungi</taxon>
        <taxon>Dikarya</taxon>
        <taxon>Basidiomycota</taxon>
        <taxon>Agaricomycotina</taxon>
        <taxon>Agaricomycetes</taxon>
        <taxon>Agaricomycetidae</taxon>
        <taxon>Boletales</taxon>
        <taxon>Suillineae</taxon>
        <taxon>Suillaceae</taxon>
        <taxon>Suillus</taxon>
    </lineage>
</organism>
<accession>A0A9P7EB10</accession>
<dbReference type="EMBL" id="JABBWG010000016">
    <property type="protein sequence ID" value="KAG1816531.1"/>
    <property type="molecule type" value="Genomic_DNA"/>
</dbReference>
<dbReference type="Proteomes" id="UP000807769">
    <property type="component" value="Unassembled WGS sequence"/>
</dbReference>